<organism evidence="1 2">
    <name type="scientific">Yersinia pestis</name>
    <dbReference type="NCBI Taxonomy" id="632"/>
    <lineage>
        <taxon>Bacteria</taxon>
        <taxon>Pseudomonadati</taxon>
        <taxon>Pseudomonadota</taxon>
        <taxon>Gammaproteobacteria</taxon>
        <taxon>Enterobacterales</taxon>
        <taxon>Yersiniaceae</taxon>
        <taxon>Yersinia</taxon>
    </lineage>
</organism>
<dbReference type="KEGG" id="ypm:YP_3692"/>
<dbReference type="EnsemblBacteria" id="AAS63840">
    <property type="protein sequence ID" value="AAS63840"/>
    <property type="gene ID" value="YP_3692"/>
</dbReference>
<proteinExistence type="predicted"/>
<accession>A0A0H2W8E6</accession>
<name>A0A0H2W8E6_YERPE</name>
<sequence>MLIFFHFTPHGNKIKNIIKTLCKPAIRIYHAERKLKILNNNDVYPLSNKFIFLNETGPLLPNGPVC</sequence>
<dbReference type="Proteomes" id="UP000001019">
    <property type="component" value="Chromosome"/>
</dbReference>
<evidence type="ECO:0000313" key="2">
    <source>
        <dbReference type="Proteomes" id="UP000001019"/>
    </source>
</evidence>
<reference evidence="2" key="1">
    <citation type="journal article" date="2004" name="DNA Res.">
        <title>Complete genome sequence of Yersinia pestis strain 91001, an isolate avirulent to humans.</title>
        <authorList>
            <person name="Song Y."/>
            <person name="Tong Z."/>
            <person name="Wang J."/>
            <person name="Wang L."/>
            <person name="Guo Z."/>
            <person name="Han Y."/>
            <person name="Zhang J."/>
            <person name="Pei D."/>
            <person name="Zhou D."/>
            <person name="Qin H."/>
            <person name="Pang X."/>
            <person name="Han Y."/>
            <person name="Zhai J."/>
            <person name="Li M."/>
            <person name="Cui B."/>
            <person name="Qi Z."/>
            <person name="Jin L."/>
            <person name="Dai R."/>
            <person name="Chen F."/>
            <person name="Li S."/>
            <person name="Ye C."/>
            <person name="Du Z."/>
            <person name="Lin W."/>
            <person name="Wang J."/>
            <person name="Yu J."/>
            <person name="Yang H."/>
            <person name="Wang J."/>
            <person name="Huang P."/>
            <person name="Yang R."/>
        </authorList>
    </citation>
    <scope>NUCLEOTIDE SEQUENCE [LARGE SCALE GENOMIC DNA]</scope>
    <source>
        <strain evidence="2">91001 / Biovar Mediaevalis</strain>
    </source>
</reference>
<dbReference type="HOGENOM" id="CLU_3049556_0_0_6"/>
<gene>
    <name evidence="1" type="ordered locus">YP_3692</name>
</gene>
<dbReference type="AlphaFoldDB" id="A0A0H2W8E6"/>
<protein>
    <submittedName>
        <fullName evidence="1">Uncharacterized protein</fullName>
    </submittedName>
</protein>
<dbReference type="EMBL" id="AE017042">
    <property type="protein sequence ID" value="AAS63840.1"/>
    <property type="molecule type" value="Genomic_DNA"/>
</dbReference>
<evidence type="ECO:0000313" key="1">
    <source>
        <dbReference type="EMBL" id="AAS63840.1"/>
    </source>
</evidence>